<dbReference type="SUPFAM" id="SSF46785">
    <property type="entry name" value="Winged helix' DNA-binding domain"/>
    <property type="match status" value="1"/>
</dbReference>
<comment type="caution">
    <text evidence="5">The sequence shown here is derived from an EMBL/GenBank/DDBJ whole genome shotgun (WGS) entry which is preliminary data.</text>
</comment>
<evidence type="ECO:0000259" key="4">
    <source>
        <dbReference type="Pfam" id="PF01399"/>
    </source>
</evidence>
<proteinExistence type="predicted"/>
<dbReference type="InterPro" id="IPR000717">
    <property type="entry name" value="PCI_dom"/>
</dbReference>
<keyword evidence="6" id="KW-1185">Reference proteome</keyword>
<evidence type="ECO:0000256" key="2">
    <source>
        <dbReference type="ARBA" id="ARBA00022540"/>
    </source>
</evidence>
<reference evidence="5 6" key="1">
    <citation type="submission" date="2020-10" db="EMBL/GenBank/DDBJ databases">
        <title>The Coptis chinensis genome and diversification of protoberbering-type alkaloids.</title>
        <authorList>
            <person name="Wang B."/>
            <person name="Shu S."/>
            <person name="Song C."/>
            <person name="Liu Y."/>
        </authorList>
    </citation>
    <scope>NUCLEOTIDE SEQUENCE [LARGE SCALE GENOMIC DNA]</scope>
    <source>
        <strain evidence="5">HL-2020</strain>
        <tissue evidence="5">Leaf</tissue>
    </source>
</reference>
<dbReference type="GO" id="GO:0003743">
    <property type="term" value="F:translation initiation factor activity"/>
    <property type="evidence" value="ECO:0007669"/>
    <property type="project" value="UniProtKB-KW"/>
</dbReference>
<feature type="domain" description="PCI" evidence="4">
    <location>
        <begin position="115"/>
        <end position="154"/>
    </location>
</feature>
<dbReference type="OrthoDB" id="417252at2759"/>
<dbReference type="InterPro" id="IPR016650">
    <property type="entry name" value="eIF3e"/>
</dbReference>
<name>A0A835HGR9_9MAGN</name>
<evidence type="ECO:0000256" key="3">
    <source>
        <dbReference type="ARBA" id="ARBA00022917"/>
    </source>
</evidence>
<keyword evidence="3" id="KW-0648">Protein biosynthesis</keyword>
<keyword evidence="1" id="KW-0963">Cytoplasm</keyword>
<gene>
    <name evidence="5" type="ORF">IFM89_032744</name>
</gene>
<dbReference type="InterPro" id="IPR036390">
    <property type="entry name" value="WH_DNA-bd_sf"/>
</dbReference>
<keyword evidence="2" id="KW-0396">Initiation factor</keyword>
<dbReference type="PANTHER" id="PTHR10317">
    <property type="entry name" value="EUKARYOTIC TRANSLATION INITIATION FACTOR 3 SUBUNIT E"/>
    <property type="match status" value="1"/>
</dbReference>
<dbReference type="Pfam" id="PF01399">
    <property type="entry name" value="PCI"/>
    <property type="match status" value="1"/>
</dbReference>
<organism evidence="5 6">
    <name type="scientific">Coptis chinensis</name>
    <dbReference type="NCBI Taxonomy" id="261450"/>
    <lineage>
        <taxon>Eukaryota</taxon>
        <taxon>Viridiplantae</taxon>
        <taxon>Streptophyta</taxon>
        <taxon>Embryophyta</taxon>
        <taxon>Tracheophyta</taxon>
        <taxon>Spermatophyta</taxon>
        <taxon>Magnoliopsida</taxon>
        <taxon>Ranunculales</taxon>
        <taxon>Ranunculaceae</taxon>
        <taxon>Coptidoideae</taxon>
        <taxon>Coptis</taxon>
    </lineage>
</organism>
<dbReference type="Proteomes" id="UP000631114">
    <property type="component" value="Unassembled WGS sequence"/>
</dbReference>
<evidence type="ECO:0000313" key="5">
    <source>
        <dbReference type="EMBL" id="KAF9598890.1"/>
    </source>
</evidence>
<dbReference type="AlphaFoldDB" id="A0A835HGR9"/>
<dbReference type="EMBL" id="JADFTS010000007">
    <property type="protein sequence ID" value="KAF9598890.1"/>
    <property type="molecule type" value="Genomic_DNA"/>
</dbReference>
<protein>
    <recommendedName>
        <fullName evidence="4">PCI domain-containing protein</fullName>
    </recommendedName>
</protein>
<accession>A0A835HGR9</accession>
<evidence type="ECO:0000256" key="1">
    <source>
        <dbReference type="ARBA" id="ARBA00022490"/>
    </source>
</evidence>
<sequence length="206" mass="23564">MKTPSPMEKQAANLYTRKIFAKFQDELVETFVYTANKIEGDGAISTFRVAKFEDDDKAYIVTLNVRNESKLRRNYIYMWAAHIPVIRATQSFGVTCQVSPPTRAEITDVANGRRTLAEKLNMTYDEAERWIVNLVRNSKLDAKIDSKLGTVVMEPNHVNVLLKTPRHSLCVLTNTLNLILESAQVQTRQIRCRGLRKFLESSKELL</sequence>
<evidence type="ECO:0000313" key="6">
    <source>
        <dbReference type="Proteomes" id="UP000631114"/>
    </source>
</evidence>
<dbReference type="GO" id="GO:0005852">
    <property type="term" value="C:eukaryotic translation initiation factor 3 complex"/>
    <property type="evidence" value="ECO:0007669"/>
    <property type="project" value="InterPro"/>
</dbReference>